<dbReference type="SUPFAM" id="SSF109854">
    <property type="entry name" value="DinB/YfiT-like putative metalloenzymes"/>
    <property type="match status" value="1"/>
</dbReference>
<protein>
    <submittedName>
        <fullName evidence="3">Uncharacterized Actinobacterial protein</fullName>
    </submittedName>
</protein>
<feature type="domain" description="MDMPI C-terminal" evidence="1">
    <location>
        <begin position="137"/>
        <end position="210"/>
    </location>
</feature>
<name>A0A0H5P640_NOCFR</name>
<dbReference type="Gene3D" id="1.20.120.450">
    <property type="entry name" value="dinb family like domain"/>
    <property type="match status" value="1"/>
</dbReference>
<dbReference type="Proteomes" id="UP000057820">
    <property type="component" value="Plasmid 2"/>
</dbReference>
<evidence type="ECO:0000259" key="1">
    <source>
        <dbReference type="Pfam" id="PF07398"/>
    </source>
</evidence>
<dbReference type="InterPro" id="IPR024344">
    <property type="entry name" value="MDMPI_metal-binding"/>
</dbReference>
<dbReference type="RefSeq" id="WP_060594487.1">
    <property type="nucleotide sequence ID" value="NZ_CP031418.1"/>
</dbReference>
<dbReference type="Pfam" id="PF07398">
    <property type="entry name" value="MDMPI_C"/>
    <property type="match status" value="1"/>
</dbReference>
<dbReference type="KEGG" id="nfr:ERS450000_05147"/>
<dbReference type="NCBIfam" id="TIGR03083">
    <property type="entry name" value="maleylpyruvate isomerase family mycothiol-dependent enzyme"/>
    <property type="match status" value="1"/>
</dbReference>
<gene>
    <name evidence="3" type="ORF">ERS450000_05147</name>
</gene>
<reference evidence="4" key="1">
    <citation type="submission" date="2015-03" db="EMBL/GenBank/DDBJ databases">
        <authorList>
            <consortium name="Pathogen Informatics"/>
        </authorList>
    </citation>
    <scope>NUCLEOTIDE SEQUENCE [LARGE SCALE GENOMIC DNA]</scope>
    <source>
        <strain evidence="4">NCTC11134</strain>
        <plasmid evidence="4">2</plasmid>
    </source>
</reference>
<evidence type="ECO:0000313" key="4">
    <source>
        <dbReference type="Proteomes" id="UP000057820"/>
    </source>
</evidence>
<feature type="domain" description="Mycothiol-dependent maleylpyruvate isomerase metal-binding" evidence="2">
    <location>
        <begin position="15"/>
        <end position="109"/>
    </location>
</feature>
<keyword evidence="3" id="KW-0614">Plasmid</keyword>
<dbReference type="InterPro" id="IPR034660">
    <property type="entry name" value="DinB/YfiT-like"/>
</dbReference>
<dbReference type="InterPro" id="IPR010872">
    <property type="entry name" value="MDMPI_C-term_domain"/>
</dbReference>
<proteinExistence type="predicted"/>
<dbReference type="EMBL" id="LN868939">
    <property type="protein sequence ID" value="CRY82784.1"/>
    <property type="molecule type" value="Genomic_DNA"/>
</dbReference>
<evidence type="ECO:0000259" key="2">
    <source>
        <dbReference type="Pfam" id="PF11716"/>
    </source>
</evidence>
<accession>A0A0H5P640</accession>
<dbReference type="GO" id="GO:0046872">
    <property type="term" value="F:metal ion binding"/>
    <property type="evidence" value="ECO:0007669"/>
    <property type="project" value="InterPro"/>
</dbReference>
<evidence type="ECO:0000313" key="3">
    <source>
        <dbReference type="EMBL" id="CRY82784.1"/>
    </source>
</evidence>
<dbReference type="Pfam" id="PF11716">
    <property type="entry name" value="MDMPI_N"/>
    <property type="match status" value="1"/>
</dbReference>
<sequence>MPKDNSRARLWTLAHAERAALADDLATLTDDQWAHQTLCGRWTVEEVVAHLTAAASTGRFRWIASVLSARFDFDKHNDRRLTENRGATPAETLARFRSIVPSTTAASGHTAAWLGEVVVHAQDIRQPLGLTTTPSMEAATDVARFFATTNFTVPSKKSIEGLRLEATDGPFATGTGPLVTGTTVALVMVMAGRVSYCDDLGGAGVTTLRDRVAAAAASAKTERASNLSAPPSD</sequence>
<dbReference type="AlphaFoldDB" id="A0A0H5P640"/>
<organism evidence="3 4">
    <name type="scientific">Nocardia farcinica</name>
    <dbReference type="NCBI Taxonomy" id="37329"/>
    <lineage>
        <taxon>Bacteria</taxon>
        <taxon>Bacillati</taxon>
        <taxon>Actinomycetota</taxon>
        <taxon>Actinomycetes</taxon>
        <taxon>Mycobacteriales</taxon>
        <taxon>Nocardiaceae</taxon>
        <taxon>Nocardia</taxon>
    </lineage>
</organism>
<dbReference type="InterPro" id="IPR017517">
    <property type="entry name" value="Maleyloyr_isom"/>
</dbReference>
<geneLocation type="plasmid" evidence="3">
    <name>2</name>
</geneLocation>